<dbReference type="OrthoDB" id="9759232at2"/>
<keyword evidence="5" id="KW-0238">DNA-binding</keyword>
<organism evidence="10 11">
    <name type="scientific">Desulfosporosinus fructosivorans</name>
    <dbReference type="NCBI Taxonomy" id="2018669"/>
    <lineage>
        <taxon>Bacteria</taxon>
        <taxon>Bacillati</taxon>
        <taxon>Bacillota</taxon>
        <taxon>Clostridia</taxon>
        <taxon>Eubacteriales</taxon>
        <taxon>Desulfitobacteriaceae</taxon>
        <taxon>Desulfosporosinus</taxon>
    </lineage>
</organism>
<dbReference type="InterPro" id="IPR000792">
    <property type="entry name" value="Tscrpt_reg_LuxR_C"/>
</dbReference>
<dbReference type="SMART" id="SM00448">
    <property type="entry name" value="REC"/>
    <property type="match status" value="1"/>
</dbReference>
<dbReference type="AlphaFoldDB" id="A0A4Z0R6Y0"/>
<keyword evidence="2 8" id="KW-0597">Phosphoprotein</keyword>
<dbReference type="Pfam" id="PF00196">
    <property type="entry name" value="GerE"/>
    <property type="match status" value="1"/>
</dbReference>
<protein>
    <recommendedName>
        <fullName evidence="1">Stage 0 sporulation protein A homolog</fullName>
    </recommendedName>
</protein>
<gene>
    <name evidence="10" type="ORF">E4K67_16495</name>
</gene>
<evidence type="ECO:0000256" key="1">
    <source>
        <dbReference type="ARBA" id="ARBA00018672"/>
    </source>
</evidence>
<dbReference type="Proteomes" id="UP000298460">
    <property type="component" value="Unassembled WGS sequence"/>
</dbReference>
<evidence type="ECO:0000256" key="4">
    <source>
        <dbReference type="ARBA" id="ARBA00023015"/>
    </source>
</evidence>
<dbReference type="Pfam" id="PF00072">
    <property type="entry name" value="Response_reg"/>
    <property type="match status" value="1"/>
</dbReference>
<dbReference type="PANTHER" id="PTHR48111">
    <property type="entry name" value="REGULATOR OF RPOS"/>
    <property type="match status" value="1"/>
</dbReference>
<dbReference type="GO" id="GO:0032993">
    <property type="term" value="C:protein-DNA complex"/>
    <property type="evidence" value="ECO:0007669"/>
    <property type="project" value="TreeGrafter"/>
</dbReference>
<dbReference type="SMART" id="SM00421">
    <property type="entry name" value="HTH_LUXR"/>
    <property type="match status" value="1"/>
</dbReference>
<comment type="caution">
    <text evidence="10">The sequence shown here is derived from an EMBL/GenBank/DDBJ whole genome shotgun (WGS) entry which is preliminary data.</text>
</comment>
<dbReference type="InterPro" id="IPR036388">
    <property type="entry name" value="WH-like_DNA-bd_sf"/>
</dbReference>
<feature type="domain" description="Response regulatory" evidence="9">
    <location>
        <begin position="8"/>
        <end position="124"/>
    </location>
</feature>
<feature type="modified residue" description="4-aspartylphosphate" evidence="8">
    <location>
        <position position="57"/>
    </location>
</feature>
<evidence type="ECO:0000313" key="10">
    <source>
        <dbReference type="EMBL" id="TGE37416.1"/>
    </source>
</evidence>
<dbReference type="InterPro" id="IPR001789">
    <property type="entry name" value="Sig_transdc_resp-reg_receiver"/>
</dbReference>
<dbReference type="SUPFAM" id="SSF46894">
    <property type="entry name" value="C-terminal effector domain of the bipartite response regulators"/>
    <property type="match status" value="1"/>
</dbReference>
<dbReference type="EMBL" id="SPQQ01000005">
    <property type="protein sequence ID" value="TGE37416.1"/>
    <property type="molecule type" value="Genomic_DNA"/>
</dbReference>
<dbReference type="GO" id="GO:0000976">
    <property type="term" value="F:transcription cis-regulatory region binding"/>
    <property type="evidence" value="ECO:0007669"/>
    <property type="project" value="TreeGrafter"/>
</dbReference>
<name>A0A4Z0R6Y0_9FIRM</name>
<dbReference type="Gene3D" id="3.40.50.2300">
    <property type="match status" value="1"/>
</dbReference>
<evidence type="ECO:0000259" key="9">
    <source>
        <dbReference type="PROSITE" id="PS50110"/>
    </source>
</evidence>
<dbReference type="SUPFAM" id="SSF52172">
    <property type="entry name" value="CheY-like"/>
    <property type="match status" value="1"/>
</dbReference>
<dbReference type="GO" id="GO:0000156">
    <property type="term" value="F:phosphorelay response regulator activity"/>
    <property type="evidence" value="ECO:0007669"/>
    <property type="project" value="TreeGrafter"/>
</dbReference>
<dbReference type="InterPro" id="IPR039420">
    <property type="entry name" value="WalR-like"/>
</dbReference>
<proteinExistence type="predicted"/>
<keyword evidence="3" id="KW-0902">Two-component regulatory system</keyword>
<evidence type="ECO:0000313" key="11">
    <source>
        <dbReference type="Proteomes" id="UP000298460"/>
    </source>
</evidence>
<dbReference type="InterPro" id="IPR016032">
    <property type="entry name" value="Sig_transdc_resp-reg_C-effctor"/>
</dbReference>
<evidence type="ECO:0000256" key="7">
    <source>
        <dbReference type="ARBA" id="ARBA00024867"/>
    </source>
</evidence>
<evidence type="ECO:0000256" key="8">
    <source>
        <dbReference type="PROSITE-ProRule" id="PRU00169"/>
    </source>
</evidence>
<evidence type="ECO:0000256" key="5">
    <source>
        <dbReference type="ARBA" id="ARBA00023125"/>
    </source>
</evidence>
<dbReference type="GO" id="GO:0005829">
    <property type="term" value="C:cytosol"/>
    <property type="evidence" value="ECO:0007669"/>
    <property type="project" value="TreeGrafter"/>
</dbReference>
<reference evidence="10 11" key="1">
    <citation type="submission" date="2019-03" db="EMBL/GenBank/DDBJ databases">
        <title>Draft Genome Sequence of Desulfosporosinus fructosivorans Strain 63.6F, Isolated from Marine Sediment in the Baltic Sea.</title>
        <authorList>
            <person name="Hausmann B."/>
            <person name="Vandieken V."/>
            <person name="Pjevac P."/>
            <person name="Schreck K."/>
            <person name="Herbold C.W."/>
            <person name="Loy A."/>
        </authorList>
    </citation>
    <scope>NUCLEOTIDE SEQUENCE [LARGE SCALE GENOMIC DNA]</scope>
    <source>
        <strain evidence="10 11">63.6F</strain>
    </source>
</reference>
<dbReference type="GO" id="GO:0006355">
    <property type="term" value="P:regulation of DNA-templated transcription"/>
    <property type="evidence" value="ECO:0007669"/>
    <property type="project" value="InterPro"/>
</dbReference>
<evidence type="ECO:0000256" key="6">
    <source>
        <dbReference type="ARBA" id="ARBA00023163"/>
    </source>
</evidence>
<keyword evidence="4" id="KW-0805">Transcription regulation</keyword>
<accession>A0A4Z0R6Y0</accession>
<dbReference type="PANTHER" id="PTHR48111:SF1">
    <property type="entry name" value="TWO-COMPONENT RESPONSE REGULATOR ORR33"/>
    <property type="match status" value="1"/>
</dbReference>
<keyword evidence="6" id="KW-0804">Transcription</keyword>
<dbReference type="PROSITE" id="PS50110">
    <property type="entry name" value="RESPONSE_REGULATORY"/>
    <property type="match status" value="1"/>
</dbReference>
<keyword evidence="11" id="KW-1185">Reference proteome</keyword>
<dbReference type="Gene3D" id="1.10.10.10">
    <property type="entry name" value="Winged helix-like DNA-binding domain superfamily/Winged helix DNA-binding domain"/>
    <property type="match status" value="1"/>
</dbReference>
<evidence type="ECO:0000256" key="2">
    <source>
        <dbReference type="ARBA" id="ARBA00022553"/>
    </source>
</evidence>
<evidence type="ECO:0000256" key="3">
    <source>
        <dbReference type="ARBA" id="ARBA00023012"/>
    </source>
</evidence>
<dbReference type="InterPro" id="IPR011006">
    <property type="entry name" value="CheY-like_superfamily"/>
</dbReference>
<sequence length="203" mass="23200">MGMCEKSKVLVIDDDMMLLKMAAELLDGRYDVSLAQSGEMALRLLHKGILPDVILLDIDMPCMNGYEVIAEIKKIKEAEPIPIIFLTGLSEAENEIRGLRSGAVDYIKKPFVQEILLARLEVHLDGGRRMREKNSLDEEKLRLLIEPLTETELKVAKLLAQSFTNDEISRELNYSLSYVKKLVSRILSKLNIRIRNEIKQYLK</sequence>
<comment type="function">
    <text evidence="7">May play the central regulatory role in sporulation. It may be an element of the effector pathway responsible for the activation of sporulation genes in response to nutritional stress. Spo0A may act in concert with spo0H (a sigma factor) to control the expression of some genes that are critical to the sporulation process.</text>
</comment>